<dbReference type="Pfam" id="PF11297">
    <property type="entry name" value="DUF3098"/>
    <property type="match status" value="1"/>
</dbReference>
<feature type="transmembrane region" description="Helical" evidence="1">
    <location>
        <begin position="48"/>
        <end position="65"/>
    </location>
</feature>
<accession>A0A1I2FRX9</accession>
<evidence type="ECO:0008006" key="4">
    <source>
        <dbReference type="Google" id="ProtNLM"/>
    </source>
</evidence>
<dbReference type="STRING" id="655355.SAMN05216283_102561"/>
<keyword evidence="1" id="KW-0812">Transmembrane</keyword>
<keyword evidence="3" id="KW-1185">Reference proteome</keyword>
<reference evidence="2 3" key="1">
    <citation type="submission" date="2016-10" db="EMBL/GenBank/DDBJ databases">
        <authorList>
            <person name="de Groot N.N."/>
        </authorList>
    </citation>
    <scope>NUCLEOTIDE SEQUENCE [LARGE SCALE GENOMIC DNA]</scope>
    <source>
        <strain evidence="2 3">CGMCC 1.9156</strain>
    </source>
</reference>
<dbReference type="EMBL" id="FONW01000002">
    <property type="protein sequence ID" value="SFF07211.1"/>
    <property type="molecule type" value="Genomic_DNA"/>
</dbReference>
<dbReference type="RefSeq" id="WP_139218228.1">
    <property type="nucleotide sequence ID" value="NZ_FONW01000002.1"/>
</dbReference>
<sequence>MLFNQKKYLGLLTALLLLTLAFMLMSGPKHEAANEFDESIFSFRRITLAPLLLIGTYISLIILILKRPKKICSEGKRK</sequence>
<evidence type="ECO:0000256" key="1">
    <source>
        <dbReference type="SAM" id="Phobius"/>
    </source>
</evidence>
<keyword evidence="1" id="KW-0472">Membrane</keyword>
<protein>
    <recommendedName>
        <fullName evidence="4">DUF3098 family protein</fullName>
    </recommendedName>
</protein>
<name>A0A1I2FRX9_9BACT</name>
<evidence type="ECO:0000313" key="3">
    <source>
        <dbReference type="Proteomes" id="UP000198964"/>
    </source>
</evidence>
<organism evidence="2 3">
    <name type="scientific">Sunxiuqinia elliptica</name>
    <dbReference type="NCBI Taxonomy" id="655355"/>
    <lineage>
        <taxon>Bacteria</taxon>
        <taxon>Pseudomonadati</taxon>
        <taxon>Bacteroidota</taxon>
        <taxon>Bacteroidia</taxon>
        <taxon>Marinilabiliales</taxon>
        <taxon>Prolixibacteraceae</taxon>
        <taxon>Sunxiuqinia</taxon>
    </lineage>
</organism>
<evidence type="ECO:0000313" key="2">
    <source>
        <dbReference type="EMBL" id="SFF07211.1"/>
    </source>
</evidence>
<dbReference type="InterPro" id="IPR021448">
    <property type="entry name" value="DUF3098"/>
</dbReference>
<dbReference type="Proteomes" id="UP000198964">
    <property type="component" value="Unassembled WGS sequence"/>
</dbReference>
<dbReference type="AlphaFoldDB" id="A0A1I2FRX9"/>
<keyword evidence="1" id="KW-1133">Transmembrane helix</keyword>
<gene>
    <name evidence="2" type="ORF">SAMN05216283_102561</name>
</gene>
<proteinExistence type="predicted"/>